<evidence type="ECO:0000256" key="4">
    <source>
        <dbReference type="SAM" id="SignalP"/>
    </source>
</evidence>
<dbReference type="InterPro" id="IPR052558">
    <property type="entry name" value="Siderophore_Hydrolase_D"/>
</dbReference>
<proteinExistence type="inferred from homology"/>
<sequence length="309" mass="35115">MIVVNVLWKKIGFHLLMISLCFSAALNVSAKPDLKPLGENIADQGSQYYQFKVQNFQSADRLRNYKVWLAIPKHHNKNQSLPALYMLDGNSVMSRLDEQLLKNLSEHDRPALIAIGYQSNLPFESASRSVDYTPPDESGKITPDPRNPERMAGGSHPFRQVIFEQIMPWVNTQVKLDMQRTALWGHSYGGLFVLDTVLNAHQNEQRFSHYFAASPSLSWADSRMLKAIQNAQIDWKKGQKMLVMEGDLIQSKGERMSSNADSLMIENNRQAVRDLADKGVEAKLMLYPHLSHGQVFQASLMDVLNNRLF</sequence>
<keyword evidence="4" id="KW-0732">Signal</keyword>
<name>A0A3G2T7X5_9GAMM</name>
<reference evidence="5 6" key="1">
    <citation type="submission" date="2018-10" db="EMBL/GenBank/DDBJ databases">
        <title>The complete genome of Acinetobacter wuhouensis strain WCHAW010062.</title>
        <authorList>
            <person name="Hu Y."/>
            <person name="Long H."/>
            <person name="Feng Y."/>
            <person name="Zong Z."/>
        </authorList>
    </citation>
    <scope>NUCLEOTIDE SEQUENCE [LARGE SCALE GENOMIC DNA]</scope>
    <source>
        <strain evidence="5 6">WCHAW010062</strain>
    </source>
</reference>
<evidence type="ECO:0000313" key="5">
    <source>
        <dbReference type="EMBL" id="AYO56112.1"/>
    </source>
</evidence>
<dbReference type="SUPFAM" id="SSF53474">
    <property type="entry name" value="alpha/beta-Hydrolases"/>
    <property type="match status" value="1"/>
</dbReference>
<evidence type="ECO:0000256" key="2">
    <source>
        <dbReference type="ARBA" id="ARBA00022801"/>
    </source>
</evidence>
<evidence type="ECO:0000313" key="6">
    <source>
        <dbReference type="Proteomes" id="UP000279962"/>
    </source>
</evidence>
<feature type="chain" id="PRO_5017941167" evidence="4">
    <location>
        <begin position="31"/>
        <end position="309"/>
    </location>
</feature>
<dbReference type="PANTHER" id="PTHR40841:SF2">
    <property type="entry name" value="SIDEROPHORE-DEGRADING ESTERASE (EUROFUNG)"/>
    <property type="match status" value="1"/>
</dbReference>
<evidence type="ECO:0000256" key="3">
    <source>
        <dbReference type="SAM" id="MobiDB-lite"/>
    </source>
</evidence>
<dbReference type="GO" id="GO:0016788">
    <property type="term" value="F:hydrolase activity, acting on ester bonds"/>
    <property type="evidence" value="ECO:0007669"/>
    <property type="project" value="TreeGrafter"/>
</dbReference>
<comment type="similarity">
    <text evidence="1">Belongs to the esterase D family.</text>
</comment>
<dbReference type="EMBL" id="CP033133">
    <property type="protein sequence ID" value="AYO56112.1"/>
    <property type="molecule type" value="Genomic_DNA"/>
</dbReference>
<feature type="region of interest" description="Disordered" evidence="3">
    <location>
        <begin position="126"/>
        <end position="149"/>
    </location>
</feature>
<dbReference type="RefSeq" id="WP_087553372.1">
    <property type="nucleotide sequence ID" value="NZ_CP033133.1"/>
</dbReference>
<dbReference type="Gene3D" id="3.40.50.1820">
    <property type="entry name" value="alpha/beta hydrolase"/>
    <property type="match status" value="1"/>
</dbReference>
<dbReference type="AlphaFoldDB" id="A0A3G2T7X5"/>
<feature type="signal peptide" evidence="4">
    <location>
        <begin position="1"/>
        <end position="30"/>
    </location>
</feature>
<dbReference type="InterPro" id="IPR000801">
    <property type="entry name" value="Esterase-like"/>
</dbReference>
<accession>A0A3G2T7X5</accession>
<dbReference type="Proteomes" id="UP000279962">
    <property type="component" value="Chromosome"/>
</dbReference>
<dbReference type="InterPro" id="IPR029058">
    <property type="entry name" value="AB_hydrolase_fold"/>
</dbReference>
<gene>
    <name evidence="5" type="ORF">CDG68_21820</name>
</gene>
<protein>
    <submittedName>
        <fullName evidence="5">Alpha/beta hydrolase</fullName>
    </submittedName>
</protein>
<keyword evidence="2 5" id="KW-0378">Hydrolase</keyword>
<organism evidence="5 6">
    <name type="scientific">Acinetobacter wuhouensis</name>
    <dbReference type="NCBI Taxonomy" id="1879050"/>
    <lineage>
        <taxon>Bacteria</taxon>
        <taxon>Pseudomonadati</taxon>
        <taxon>Pseudomonadota</taxon>
        <taxon>Gammaproteobacteria</taxon>
        <taxon>Moraxellales</taxon>
        <taxon>Moraxellaceae</taxon>
        <taxon>Acinetobacter</taxon>
    </lineage>
</organism>
<dbReference type="PANTHER" id="PTHR40841">
    <property type="entry name" value="SIDEROPHORE TRIACETYLFUSARININE C ESTERASE"/>
    <property type="match status" value="1"/>
</dbReference>
<dbReference type="Pfam" id="PF00756">
    <property type="entry name" value="Esterase"/>
    <property type="match status" value="1"/>
</dbReference>
<evidence type="ECO:0000256" key="1">
    <source>
        <dbReference type="ARBA" id="ARBA00005622"/>
    </source>
</evidence>